<protein>
    <submittedName>
        <fullName evidence="1">Uncharacterized protein</fullName>
    </submittedName>
</protein>
<dbReference type="AlphaFoldDB" id="A0A5C5WRN9"/>
<proteinExistence type="predicted"/>
<accession>A0A5C5WRN9</accession>
<organism evidence="1 2">
    <name type="scientific">Rubripirellula amarantea</name>
    <dbReference type="NCBI Taxonomy" id="2527999"/>
    <lineage>
        <taxon>Bacteria</taxon>
        <taxon>Pseudomonadati</taxon>
        <taxon>Planctomycetota</taxon>
        <taxon>Planctomycetia</taxon>
        <taxon>Pirellulales</taxon>
        <taxon>Pirellulaceae</taxon>
        <taxon>Rubripirellula</taxon>
    </lineage>
</organism>
<sequence length="38" mass="4365">MTYGHHDVSIGYGWNRRDDNLENVALKPPPWHPSFGLS</sequence>
<evidence type="ECO:0000313" key="2">
    <source>
        <dbReference type="Proteomes" id="UP000316598"/>
    </source>
</evidence>
<evidence type="ECO:0000313" key="1">
    <source>
        <dbReference type="EMBL" id="TWT52859.1"/>
    </source>
</evidence>
<gene>
    <name evidence="1" type="ORF">Pla22_04870</name>
</gene>
<comment type="caution">
    <text evidence="1">The sequence shown here is derived from an EMBL/GenBank/DDBJ whole genome shotgun (WGS) entry which is preliminary data.</text>
</comment>
<dbReference type="Proteomes" id="UP000316598">
    <property type="component" value="Unassembled WGS sequence"/>
</dbReference>
<reference evidence="1 2" key="1">
    <citation type="submission" date="2019-02" db="EMBL/GenBank/DDBJ databases">
        <title>Deep-cultivation of Planctomycetes and their phenomic and genomic characterization uncovers novel biology.</title>
        <authorList>
            <person name="Wiegand S."/>
            <person name="Jogler M."/>
            <person name="Boedeker C."/>
            <person name="Pinto D."/>
            <person name="Vollmers J."/>
            <person name="Rivas-Marin E."/>
            <person name="Kohn T."/>
            <person name="Peeters S.H."/>
            <person name="Heuer A."/>
            <person name="Rast P."/>
            <person name="Oberbeckmann S."/>
            <person name="Bunk B."/>
            <person name="Jeske O."/>
            <person name="Meyerdierks A."/>
            <person name="Storesund J.E."/>
            <person name="Kallscheuer N."/>
            <person name="Luecker S."/>
            <person name="Lage O.M."/>
            <person name="Pohl T."/>
            <person name="Merkel B.J."/>
            <person name="Hornburger P."/>
            <person name="Mueller R.-W."/>
            <person name="Bruemmer F."/>
            <person name="Labrenz M."/>
            <person name="Spormann A.M."/>
            <person name="Op Den Camp H."/>
            <person name="Overmann J."/>
            <person name="Amann R."/>
            <person name="Jetten M.S.M."/>
            <person name="Mascher T."/>
            <person name="Medema M.H."/>
            <person name="Devos D.P."/>
            <person name="Kaster A.-K."/>
            <person name="Ovreas L."/>
            <person name="Rohde M."/>
            <person name="Galperin M.Y."/>
            <person name="Jogler C."/>
        </authorList>
    </citation>
    <scope>NUCLEOTIDE SEQUENCE [LARGE SCALE GENOMIC DNA]</scope>
    <source>
        <strain evidence="1 2">Pla22</strain>
    </source>
</reference>
<name>A0A5C5WRN9_9BACT</name>
<keyword evidence="2" id="KW-1185">Reference proteome</keyword>
<dbReference type="EMBL" id="SJPI01000001">
    <property type="protein sequence ID" value="TWT52859.1"/>
    <property type="molecule type" value="Genomic_DNA"/>
</dbReference>